<dbReference type="Pfam" id="PF02581">
    <property type="entry name" value="TMP-TENI"/>
    <property type="match status" value="1"/>
</dbReference>
<evidence type="ECO:0000256" key="10">
    <source>
        <dbReference type="RuleBase" id="RU003826"/>
    </source>
</evidence>
<keyword evidence="2 9" id="KW-0808">Transferase</keyword>
<comment type="similarity">
    <text evidence="9 10">Belongs to the thiamine-phosphate synthase family.</text>
</comment>
<evidence type="ECO:0000256" key="9">
    <source>
        <dbReference type="HAMAP-Rule" id="MF_00097"/>
    </source>
</evidence>
<evidence type="ECO:0000256" key="8">
    <source>
        <dbReference type="ARBA" id="ARBA00047883"/>
    </source>
</evidence>
<proteinExistence type="inferred from homology"/>
<dbReference type="InterPro" id="IPR034291">
    <property type="entry name" value="TMP_synthase"/>
</dbReference>
<evidence type="ECO:0000256" key="6">
    <source>
        <dbReference type="ARBA" id="ARBA00047334"/>
    </source>
</evidence>
<comment type="caution">
    <text evidence="13">The sequence shown here is derived from an EMBL/GenBank/DDBJ whole genome shotgun (WGS) entry which is preliminary data.</text>
</comment>
<comment type="function">
    <text evidence="9">Condenses 4-methyl-5-(beta-hydroxyethyl)thiazole monophosphate (THZ-P) and 2-methyl-4-amino-5-hydroxymethyl pyrimidine pyrophosphate (HMP-PP) to form thiamine monophosphate (TMP).</text>
</comment>
<name>A0ABQ5MHM6_9FLAO</name>
<feature type="binding site" evidence="9">
    <location>
        <position position="166"/>
    </location>
    <ligand>
        <name>2-[(2R,5Z)-2-carboxy-4-methylthiazol-5(2H)-ylidene]ethyl phosphate</name>
        <dbReference type="ChEBI" id="CHEBI:62899"/>
    </ligand>
</feature>
<evidence type="ECO:0000256" key="7">
    <source>
        <dbReference type="ARBA" id="ARBA00047851"/>
    </source>
</evidence>
<gene>
    <name evidence="9 13" type="primary">thiE</name>
    <name evidence="13" type="ORF">Y10_12840</name>
</gene>
<evidence type="ECO:0000313" key="14">
    <source>
        <dbReference type="Proteomes" id="UP001143543"/>
    </source>
</evidence>
<comment type="catalytic activity">
    <reaction evidence="7 9 10">
        <text>2-(2-carboxy-4-methylthiazol-5-yl)ethyl phosphate + 4-amino-2-methyl-5-(diphosphooxymethyl)pyrimidine + 2 H(+) = thiamine phosphate + CO2 + diphosphate</text>
        <dbReference type="Rhea" id="RHEA:47848"/>
        <dbReference type="ChEBI" id="CHEBI:15378"/>
        <dbReference type="ChEBI" id="CHEBI:16526"/>
        <dbReference type="ChEBI" id="CHEBI:33019"/>
        <dbReference type="ChEBI" id="CHEBI:37575"/>
        <dbReference type="ChEBI" id="CHEBI:57841"/>
        <dbReference type="ChEBI" id="CHEBI:62890"/>
        <dbReference type="EC" id="2.5.1.3"/>
    </reaction>
</comment>
<feature type="binding site" evidence="9">
    <location>
        <position position="109"/>
    </location>
    <ligand>
        <name>4-amino-2-methyl-5-(diphosphooxymethyl)pyrimidine</name>
        <dbReference type="ChEBI" id="CHEBI:57841"/>
    </ligand>
</feature>
<dbReference type="CDD" id="cd00564">
    <property type="entry name" value="TMP_TenI"/>
    <property type="match status" value="1"/>
</dbReference>
<keyword evidence="5 9" id="KW-0784">Thiamine biosynthesis</keyword>
<accession>A0ABQ5MHM6</accession>
<dbReference type="Gene3D" id="3.20.20.70">
    <property type="entry name" value="Aldolase class I"/>
    <property type="match status" value="1"/>
</dbReference>
<evidence type="ECO:0000256" key="3">
    <source>
        <dbReference type="ARBA" id="ARBA00022723"/>
    </source>
</evidence>
<dbReference type="PANTHER" id="PTHR20857:SF23">
    <property type="entry name" value="THIAMINE BIOSYNTHETIC BIFUNCTIONAL ENZYME"/>
    <property type="match status" value="1"/>
</dbReference>
<comment type="pathway">
    <text evidence="1 9 11">Cofactor biosynthesis; thiamine diphosphate biosynthesis; thiamine phosphate from 4-amino-2-methyl-5-diphosphomethylpyrimidine and 4-methyl-5-(2-phosphoethyl)-thiazole: step 1/1.</text>
</comment>
<evidence type="ECO:0000256" key="2">
    <source>
        <dbReference type="ARBA" id="ARBA00022679"/>
    </source>
</evidence>
<evidence type="ECO:0000256" key="11">
    <source>
        <dbReference type="RuleBase" id="RU004253"/>
    </source>
</evidence>
<keyword evidence="3 9" id="KW-0479">Metal-binding</keyword>
<comment type="cofactor">
    <cofactor evidence="9">
        <name>Mg(2+)</name>
        <dbReference type="ChEBI" id="CHEBI:18420"/>
    </cofactor>
    <text evidence="9">Binds 1 Mg(2+) ion per subunit.</text>
</comment>
<evidence type="ECO:0000256" key="1">
    <source>
        <dbReference type="ARBA" id="ARBA00005165"/>
    </source>
</evidence>
<protein>
    <recommendedName>
        <fullName evidence="9">Thiamine-phosphate synthase</fullName>
        <shortName evidence="9">TP synthase</shortName>
        <shortName evidence="9">TPS</shortName>
        <ecNumber evidence="9">2.5.1.3</ecNumber>
    </recommendedName>
    <alternativeName>
        <fullName evidence="9">Thiamine-phosphate pyrophosphorylase</fullName>
        <shortName evidence="9">TMP pyrophosphorylase</shortName>
        <shortName evidence="9">TMP-PPase</shortName>
    </alternativeName>
</protein>
<dbReference type="InterPro" id="IPR022998">
    <property type="entry name" value="ThiamineP_synth_TenI"/>
</dbReference>
<feature type="binding site" evidence="9">
    <location>
        <begin position="38"/>
        <end position="42"/>
    </location>
    <ligand>
        <name>4-amino-2-methyl-5-(diphosphooxymethyl)pyrimidine</name>
        <dbReference type="ChEBI" id="CHEBI:57841"/>
    </ligand>
</feature>
<evidence type="ECO:0000313" key="13">
    <source>
        <dbReference type="EMBL" id="GLB48916.1"/>
    </source>
</evidence>
<feature type="binding site" evidence="9">
    <location>
        <position position="138"/>
    </location>
    <ligand>
        <name>4-amino-2-methyl-5-(diphosphooxymethyl)pyrimidine</name>
        <dbReference type="ChEBI" id="CHEBI:57841"/>
    </ligand>
</feature>
<dbReference type="EC" id="2.5.1.3" evidence="9"/>
<dbReference type="RefSeq" id="WP_281764540.1">
    <property type="nucleotide sequence ID" value="NZ_BRVO01000001.1"/>
</dbReference>
<dbReference type="SUPFAM" id="SSF51391">
    <property type="entry name" value="Thiamin phosphate synthase"/>
    <property type="match status" value="1"/>
</dbReference>
<dbReference type="Proteomes" id="UP001143543">
    <property type="component" value="Unassembled WGS sequence"/>
</dbReference>
<reference evidence="13" key="1">
    <citation type="submission" date="2022-07" db="EMBL/GenBank/DDBJ databases">
        <title>Taxonomy of Novel Oxalotrophic and Methylotrophic Bacteria.</title>
        <authorList>
            <person name="Sahin N."/>
            <person name="Tani A."/>
        </authorList>
    </citation>
    <scope>NUCLEOTIDE SEQUENCE</scope>
    <source>
        <strain evidence="13">Y10</strain>
    </source>
</reference>
<dbReference type="NCBIfam" id="TIGR00693">
    <property type="entry name" value="thiE"/>
    <property type="match status" value="1"/>
</dbReference>
<keyword evidence="4 9" id="KW-0460">Magnesium</keyword>
<feature type="binding site" evidence="9">
    <location>
        <begin position="186"/>
        <end position="187"/>
    </location>
    <ligand>
        <name>2-[(2R,5Z)-2-carboxy-4-methylthiazol-5(2H)-ylidene]ethyl phosphate</name>
        <dbReference type="ChEBI" id="CHEBI:62899"/>
    </ligand>
</feature>
<dbReference type="HAMAP" id="MF_00097">
    <property type="entry name" value="TMP_synthase"/>
    <property type="match status" value="1"/>
</dbReference>
<feature type="binding site" evidence="9">
    <location>
        <position position="71"/>
    </location>
    <ligand>
        <name>Mg(2+)</name>
        <dbReference type="ChEBI" id="CHEBI:18420"/>
    </ligand>
</feature>
<feature type="binding site" evidence="9">
    <location>
        <begin position="135"/>
        <end position="137"/>
    </location>
    <ligand>
        <name>2-[(2R,5Z)-2-carboxy-4-methylthiazol-5(2H)-ylidene]ethyl phosphate</name>
        <dbReference type="ChEBI" id="CHEBI:62899"/>
    </ligand>
</feature>
<organism evidence="13 14">
    <name type="scientific">Neptunitalea lumnitzerae</name>
    <dbReference type="NCBI Taxonomy" id="2965509"/>
    <lineage>
        <taxon>Bacteria</taxon>
        <taxon>Pseudomonadati</taxon>
        <taxon>Bacteroidota</taxon>
        <taxon>Flavobacteriia</taxon>
        <taxon>Flavobacteriales</taxon>
        <taxon>Flavobacteriaceae</taxon>
        <taxon>Neptunitalea</taxon>
    </lineage>
</organism>
<feature type="domain" description="Thiamine phosphate synthase/TenI" evidence="12">
    <location>
        <begin position="8"/>
        <end position="189"/>
    </location>
</feature>
<keyword evidence="14" id="KW-1185">Reference proteome</keyword>
<feature type="binding site" evidence="9">
    <location>
        <position position="90"/>
    </location>
    <ligand>
        <name>Mg(2+)</name>
        <dbReference type="ChEBI" id="CHEBI:18420"/>
    </ligand>
</feature>
<comment type="catalytic activity">
    <reaction evidence="8 9 10">
        <text>2-[(2R,5Z)-2-carboxy-4-methylthiazol-5(2H)-ylidene]ethyl phosphate + 4-amino-2-methyl-5-(diphosphooxymethyl)pyrimidine + 2 H(+) = thiamine phosphate + CO2 + diphosphate</text>
        <dbReference type="Rhea" id="RHEA:47844"/>
        <dbReference type="ChEBI" id="CHEBI:15378"/>
        <dbReference type="ChEBI" id="CHEBI:16526"/>
        <dbReference type="ChEBI" id="CHEBI:33019"/>
        <dbReference type="ChEBI" id="CHEBI:37575"/>
        <dbReference type="ChEBI" id="CHEBI:57841"/>
        <dbReference type="ChEBI" id="CHEBI:62899"/>
        <dbReference type="EC" id="2.5.1.3"/>
    </reaction>
</comment>
<feature type="binding site" evidence="9">
    <location>
        <position position="70"/>
    </location>
    <ligand>
        <name>4-amino-2-methyl-5-(diphosphooxymethyl)pyrimidine</name>
        <dbReference type="ChEBI" id="CHEBI:57841"/>
    </ligand>
</feature>
<sequence>METADLLLYLVTDSSMVPLQELPTVVEQAVKGGVTMVQLREKTADTKTFIEIAKQLKAILSTYSVPLIINDRVDVALAIDADGVHIGQNDMPYHIARKLLGADKIIGLSVESYEQVQEANTLDVDYIGISPVFSTPTKTDTKIAFGIKGVTKISTITKHKTVAIGGIDATNAQQIKQAGANGIAVVSAIMKAPSPEKAAKHLKQLLS</sequence>
<dbReference type="InterPro" id="IPR013785">
    <property type="entry name" value="Aldolase_TIM"/>
</dbReference>
<dbReference type="InterPro" id="IPR036206">
    <property type="entry name" value="ThiamineP_synth_sf"/>
</dbReference>
<evidence type="ECO:0000259" key="12">
    <source>
        <dbReference type="Pfam" id="PF02581"/>
    </source>
</evidence>
<dbReference type="PANTHER" id="PTHR20857">
    <property type="entry name" value="THIAMINE-PHOSPHATE PYROPHOSPHORYLASE"/>
    <property type="match status" value="1"/>
</dbReference>
<dbReference type="EMBL" id="BRVO01000001">
    <property type="protein sequence ID" value="GLB48916.1"/>
    <property type="molecule type" value="Genomic_DNA"/>
</dbReference>
<evidence type="ECO:0000256" key="5">
    <source>
        <dbReference type="ARBA" id="ARBA00022977"/>
    </source>
</evidence>
<evidence type="ECO:0000256" key="4">
    <source>
        <dbReference type="ARBA" id="ARBA00022842"/>
    </source>
</evidence>
<comment type="catalytic activity">
    <reaction evidence="6 9 10">
        <text>4-methyl-5-(2-phosphooxyethyl)-thiazole + 4-amino-2-methyl-5-(diphosphooxymethyl)pyrimidine + H(+) = thiamine phosphate + diphosphate</text>
        <dbReference type="Rhea" id="RHEA:22328"/>
        <dbReference type="ChEBI" id="CHEBI:15378"/>
        <dbReference type="ChEBI" id="CHEBI:33019"/>
        <dbReference type="ChEBI" id="CHEBI:37575"/>
        <dbReference type="ChEBI" id="CHEBI:57841"/>
        <dbReference type="ChEBI" id="CHEBI:58296"/>
        <dbReference type="EC" id="2.5.1.3"/>
    </reaction>
</comment>